<evidence type="ECO:0000313" key="3">
    <source>
        <dbReference type="EMBL" id="PMD39464.1"/>
    </source>
</evidence>
<dbReference type="InterPro" id="IPR044862">
    <property type="entry name" value="Pro_4_hyd_alph_FE2OG_OXY"/>
</dbReference>
<proteinExistence type="predicted"/>
<evidence type="ECO:0000259" key="2">
    <source>
        <dbReference type="PROSITE" id="PS51471"/>
    </source>
</evidence>
<dbReference type="Pfam" id="PF13640">
    <property type="entry name" value="2OG-FeII_Oxy_3"/>
    <property type="match status" value="1"/>
</dbReference>
<dbReference type="AlphaFoldDB" id="A0A2J6RLR4"/>
<organism evidence="3 4">
    <name type="scientific">Hyaloscypha variabilis (strain UAMH 11265 / GT02V1 / F)</name>
    <name type="common">Meliniomyces variabilis</name>
    <dbReference type="NCBI Taxonomy" id="1149755"/>
    <lineage>
        <taxon>Eukaryota</taxon>
        <taxon>Fungi</taxon>
        <taxon>Dikarya</taxon>
        <taxon>Ascomycota</taxon>
        <taxon>Pezizomycotina</taxon>
        <taxon>Leotiomycetes</taxon>
        <taxon>Helotiales</taxon>
        <taxon>Hyaloscyphaceae</taxon>
        <taxon>Hyaloscypha</taxon>
        <taxon>Hyaloscypha variabilis</taxon>
    </lineage>
</organism>
<accession>A0A2J6RLR4</accession>
<feature type="domain" description="Fe2OG dioxygenase" evidence="2">
    <location>
        <begin position="140"/>
        <end position="235"/>
    </location>
</feature>
<gene>
    <name evidence="3" type="ORF">L207DRAFT_583336</name>
</gene>
<dbReference type="OrthoDB" id="27483at2759"/>
<sequence>MADIVEVSSSQSSLESSDLMTPHELREDLDDCLTNIQSDGSFALFEHLSNPPNPGLYLKNGGLIGLPLSERDAKVIVAASHAAPFGKGEQTIVDSTVRKTWELSPNDFEIRNTAWQKFLKRIVAKVSTGLGVDSTGKGISAELYKMLLYDEGAMFKPHQDSEKAPRMFATLVIVLPSKHEGGEVRVTHAGKTKVFETSKFSEFDSSYLAWFADVTHEVKPVLAGHRLVLTYNLIHTTLGSKELSANSDISMSKLRSILSKWINSLERGVDLPTKLAFLLQHQYTEASLCCDSLKGHDHQVAAHLREACQEYGFCFYLANLERTVEGGCDEDGYGGYYGHSYNNGFHEIIEECDRKTILERIVELDGTEVEKDLSFDEELFIQADPFENEEPDDEEYSGFTGNEGVSATHFYHRTVALILPKTHRMEFFLTADIKNSSYQIYGSRKETEIPKAIQWIDRLSARLADDSTDDAAREDLHQICKTVIRKSKEWKNTPAPVHSWQRSAAPFSENVVARVVSLSVELDSETMFLGAFDLYSKEVATSTFQSVGVALLRFGLESLLPKLSAILSAVSALSGRFEILDQIRAGLEEESQRNSQSKTVYQTWIKAQIDLALSPAVAMKFEKDGVSLVKISREFSSQEIFNKILSAVKRNINNTTMVMAFLMGLFEPGLEGEIPADVARTIFHDLISDLADSFSLCSVGGEVAESNKRLVALSYMVASRAAAPTPIPDLRNSHNVAVLLCQCQKLELRAELDQIANKLVVEAKAAELDLFEILYLPFLKLLGTLLTQKNIVVKDSPFQMLFQQILGQYIVRWVQPQPKPPKDWKQATVSCGCQDCRSLNQFLANPTEKVGRFSVNKNRRDHLHSMLRNSGCKDETERRGSPQTLVVTKTRARYQAAHKAWVSRCGVAKKHLAEFNTETLKDFLVEMYEPIMSLSAIQLSSTGKIDQGLIQTLPLTSNGNGSNRVLPPVTKRKTPSDVIVIDD</sequence>
<dbReference type="PANTHER" id="PTHR33099:SF7">
    <property type="entry name" value="MYND-TYPE DOMAIN-CONTAINING PROTEIN"/>
    <property type="match status" value="1"/>
</dbReference>
<dbReference type="Gene3D" id="2.60.120.620">
    <property type="entry name" value="q2cbj1_9rhob like domain"/>
    <property type="match status" value="1"/>
</dbReference>
<evidence type="ECO:0000256" key="1">
    <source>
        <dbReference type="SAM" id="MobiDB-lite"/>
    </source>
</evidence>
<feature type="compositionally biased region" description="Low complexity" evidence="1">
    <location>
        <begin position="8"/>
        <end position="17"/>
    </location>
</feature>
<evidence type="ECO:0000313" key="4">
    <source>
        <dbReference type="Proteomes" id="UP000235786"/>
    </source>
</evidence>
<reference evidence="3 4" key="1">
    <citation type="submission" date="2016-04" db="EMBL/GenBank/DDBJ databases">
        <title>A degradative enzymes factory behind the ericoid mycorrhizal symbiosis.</title>
        <authorList>
            <consortium name="DOE Joint Genome Institute"/>
            <person name="Martino E."/>
            <person name="Morin E."/>
            <person name="Grelet G."/>
            <person name="Kuo A."/>
            <person name="Kohler A."/>
            <person name="Daghino S."/>
            <person name="Barry K."/>
            <person name="Choi C."/>
            <person name="Cichocki N."/>
            <person name="Clum A."/>
            <person name="Copeland A."/>
            <person name="Hainaut M."/>
            <person name="Haridas S."/>
            <person name="Labutti K."/>
            <person name="Lindquist E."/>
            <person name="Lipzen A."/>
            <person name="Khouja H.-R."/>
            <person name="Murat C."/>
            <person name="Ohm R."/>
            <person name="Olson A."/>
            <person name="Spatafora J."/>
            <person name="Veneault-Fourrey C."/>
            <person name="Henrissat B."/>
            <person name="Grigoriev I."/>
            <person name="Martin F."/>
            <person name="Perotto S."/>
        </authorList>
    </citation>
    <scope>NUCLEOTIDE SEQUENCE [LARGE SCALE GENOMIC DNA]</scope>
    <source>
        <strain evidence="3 4">F</strain>
    </source>
</reference>
<dbReference type="PANTHER" id="PTHR33099">
    <property type="entry name" value="FE2OG DIOXYGENASE DOMAIN-CONTAINING PROTEIN"/>
    <property type="match status" value="1"/>
</dbReference>
<keyword evidence="4" id="KW-1185">Reference proteome</keyword>
<dbReference type="EMBL" id="KZ613946">
    <property type="protein sequence ID" value="PMD39464.1"/>
    <property type="molecule type" value="Genomic_DNA"/>
</dbReference>
<dbReference type="InterPro" id="IPR005123">
    <property type="entry name" value="Oxoglu/Fe-dep_dioxygenase_dom"/>
</dbReference>
<dbReference type="PROSITE" id="PS51471">
    <property type="entry name" value="FE2OG_OXY"/>
    <property type="match status" value="1"/>
</dbReference>
<protein>
    <recommendedName>
        <fullName evidence="2">Fe2OG dioxygenase domain-containing protein</fullName>
    </recommendedName>
</protein>
<name>A0A2J6RLR4_HYAVF</name>
<dbReference type="Proteomes" id="UP000235786">
    <property type="component" value="Unassembled WGS sequence"/>
</dbReference>
<feature type="region of interest" description="Disordered" evidence="1">
    <location>
        <begin position="1"/>
        <end position="20"/>
    </location>
</feature>